<proteinExistence type="predicted"/>
<evidence type="ECO:0000313" key="1">
    <source>
        <dbReference type="EMBL" id="KJK74094.1"/>
    </source>
</evidence>
<protein>
    <submittedName>
        <fullName evidence="1">Uncharacterized protein</fullName>
    </submittedName>
</protein>
<dbReference type="EMBL" id="KE384763">
    <property type="protein sequence ID" value="KJK74094.1"/>
    <property type="molecule type" value="Genomic_DNA"/>
</dbReference>
<sequence>MAMTTTLTIQENADDLQFLADSNYNLQVAKAVSSPGGKPTFNVVYKSKSLAPNMTASWSPKYGLNWSRKMANPGAKVLYAGDWQACDLGQSYDLTKVGEWVINNNDTNKDANSVNVGNNGYPEAVNIIVGIKNPETKKWEAIFVSDDQLPPQGFGAYQPREEVALWYQEEIRTETMMSQQSTKVEKFDMTNKALQYFWYRATSGKWENSPTAFPFDP</sequence>
<gene>
    <name evidence="1" type="ORF">H634G_10633</name>
</gene>
<evidence type="ECO:0000313" key="2">
    <source>
        <dbReference type="Proteomes" id="UP000054544"/>
    </source>
</evidence>
<dbReference type="OrthoDB" id="3343459at2759"/>
<name>A0A0D9NJH2_METAN</name>
<reference evidence="2" key="1">
    <citation type="journal article" date="2014" name="BMC Genomics">
        <title>The genome sequence of the biocontrol fungus Metarhizium anisopliae and comparative genomics of Metarhizium species.</title>
        <authorList>
            <person name="Pattemore J.A."/>
            <person name="Hane J.K."/>
            <person name="Williams A.H."/>
            <person name="Wilson B.A."/>
            <person name="Stodart B.J."/>
            <person name="Ash G.J."/>
        </authorList>
    </citation>
    <scope>NUCLEOTIDE SEQUENCE [LARGE SCALE GENOMIC DNA]</scope>
    <source>
        <strain evidence="2">BRIP 53293</strain>
    </source>
</reference>
<keyword evidence="2" id="KW-1185">Reference proteome</keyword>
<dbReference type="Proteomes" id="UP000054544">
    <property type="component" value="Unassembled WGS sequence"/>
</dbReference>
<accession>A0A0D9NJH2</accession>
<dbReference type="AlphaFoldDB" id="A0A0D9NJH2"/>
<organism evidence="1 2">
    <name type="scientific">Metarhizium anisopliae BRIP 53293</name>
    <dbReference type="NCBI Taxonomy" id="1291518"/>
    <lineage>
        <taxon>Eukaryota</taxon>
        <taxon>Fungi</taxon>
        <taxon>Dikarya</taxon>
        <taxon>Ascomycota</taxon>
        <taxon>Pezizomycotina</taxon>
        <taxon>Sordariomycetes</taxon>
        <taxon>Hypocreomycetidae</taxon>
        <taxon>Hypocreales</taxon>
        <taxon>Clavicipitaceae</taxon>
        <taxon>Metarhizium</taxon>
    </lineage>
</organism>